<comment type="caution">
    <text evidence="4">The sequence shown here is derived from an EMBL/GenBank/DDBJ whole genome shotgun (WGS) entry which is preliminary data.</text>
</comment>
<feature type="domain" description="Nephrocystin 3-like N-terminal" evidence="3">
    <location>
        <begin position="344"/>
        <end position="503"/>
    </location>
</feature>
<reference evidence="4 5" key="1">
    <citation type="submission" date="2024-01" db="EMBL/GenBank/DDBJ databases">
        <title>A draft genome for a cacao thread blight-causing isolate of Paramarasmius palmivorus.</title>
        <authorList>
            <person name="Baruah I.K."/>
            <person name="Bukari Y."/>
            <person name="Amoako-Attah I."/>
            <person name="Meinhardt L.W."/>
            <person name="Bailey B.A."/>
            <person name="Cohen S.P."/>
        </authorList>
    </citation>
    <scope>NUCLEOTIDE SEQUENCE [LARGE SCALE GENOMIC DNA]</scope>
    <source>
        <strain evidence="4 5">GH-12</strain>
    </source>
</reference>
<keyword evidence="5" id="KW-1185">Reference proteome</keyword>
<feature type="region of interest" description="Disordered" evidence="2">
    <location>
        <begin position="49"/>
        <end position="109"/>
    </location>
</feature>
<dbReference type="EMBL" id="JAYKXP010000094">
    <property type="protein sequence ID" value="KAK7027548.1"/>
    <property type="molecule type" value="Genomic_DNA"/>
</dbReference>
<feature type="compositionally biased region" description="Polar residues" evidence="2">
    <location>
        <begin position="84"/>
        <end position="99"/>
    </location>
</feature>
<dbReference type="PANTHER" id="PTHR10039">
    <property type="entry name" value="AMELOGENIN"/>
    <property type="match status" value="1"/>
</dbReference>
<name>A0AAW0BM96_9AGAR</name>
<dbReference type="AlphaFoldDB" id="A0AAW0BM96"/>
<evidence type="ECO:0000313" key="4">
    <source>
        <dbReference type="EMBL" id="KAK7027548.1"/>
    </source>
</evidence>
<evidence type="ECO:0000259" key="3">
    <source>
        <dbReference type="Pfam" id="PF24883"/>
    </source>
</evidence>
<dbReference type="Proteomes" id="UP001383192">
    <property type="component" value="Unassembled WGS sequence"/>
</dbReference>
<sequence length="993" mass="111189">MLRNNPATYYTGPQDYAAIDSGDHVAQPASSEPEVSYLDYAHQRLPAASIQQHSAHHNINPSPRPAPSMTDNTPSSHQRFHPYQRQSRSTTARDQQNRSLAGVVDSVSSSPSSAHWATPHISYPKISPLFPPTSHALNQSSYNLSTNYCLAGPSSASYLAHQHVPSRIKSYPIPSSTSVHHSLSHPTVPNTHTSEITSALIPQSPMVNSAIPYSSFTDYVPALPSDHWECIPGHANQPSATAPGGCVWPNSSYPPAINTLYSSFVAPNMPQLNDTFHPRVNMPINGGQGNTIFGNQENNVYHQIDDPINDLWNEIANVGARHDSRVRFPPPRCHEGTRTKIQKSILDWAQGNDPWIRPLCWLSGPAGAGKSAIAQTIAETTNEGSLITSFFFWRGDPQRNNPSKLFLVIAHGLALKFPELRCHIGEAIKQTPSILQASIDIQLEKLIIKPLSQSTTINLDGLIIIDALDECSGEKEQRHVLHLLGSIFSEVKGRLPHILICSRPEQAIQEMLNDLGVHRLKLEDNCNSEEDIEKYLHAEFDRIRNCDRCKSVDFPTPWPSPSQIHDVLWHTSGQFIYATTIISFIDGSSNPCEQLEKVVGQWRNEDAGLPSAPLDALYHRNLSPYPQGKQKQLQDALRFVIYFEYAKGCHMEPDVSRMDLLLSEAKQRADSVIKGVEHGNLEEIHKFFRDSLDKRLPEGIIRHSLEARNRDRRAKNENVEKLEGPTNKILKALNTLSEAHKIAWAASIIVSGIWRVVKVQHEQDKAIVALYDVMIETYEIAIDKKALNQDGDFSELFEKIVRQSEEYYVFLSKYMFQGCLRQVVEFWEIPSKTSELTEAFERLQVRFSKAQVSVTTVAVLDKRRTLGSPQRKDTLQILKPSRNILRPKSHCMLGTRQVSIGKILDWAFHGGQSVLWISGIAGCGKSSLIGTLHDTLSTFGFNSRLAAFIRFDRSEYNDAGEFVKALAFLLANFDERFGKPIAEAVERSHQIEV</sequence>
<feature type="compositionally biased region" description="Polar residues" evidence="2">
    <location>
        <begin position="49"/>
        <end position="61"/>
    </location>
</feature>
<accession>A0AAW0BM96</accession>
<dbReference type="InterPro" id="IPR056884">
    <property type="entry name" value="NPHP3-like_N"/>
</dbReference>
<evidence type="ECO:0000256" key="2">
    <source>
        <dbReference type="SAM" id="MobiDB-lite"/>
    </source>
</evidence>
<protein>
    <recommendedName>
        <fullName evidence="3">Nephrocystin 3-like N-terminal domain-containing protein</fullName>
    </recommendedName>
</protein>
<proteinExistence type="predicted"/>
<keyword evidence="1" id="KW-0677">Repeat</keyword>
<dbReference type="SUPFAM" id="SSF52540">
    <property type="entry name" value="P-loop containing nucleoside triphosphate hydrolases"/>
    <property type="match status" value="1"/>
</dbReference>
<dbReference type="InterPro" id="IPR027417">
    <property type="entry name" value="P-loop_NTPase"/>
</dbReference>
<evidence type="ECO:0000313" key="5">
    <source>
        <dbReference type="Proteomes" id="UP001383192"/>
    </source>
</evidence>
<organism evidence="4 5">
    <name type="scientific">Paramarasmius palmivorus</name>
    <dbReference type="NCBI Taxonomy" id="297713"/>
    <lineage>
        <taxon>Eukaryota</taxon>
        <taxon>Fungi</taxon>
        <taxon>Dikarya</taxon>
        <taxon>Basidiomycota</taxon>
        <taxon>Agaricomycotina</taxon>
        <taxon>Agaricomycetes</taxon>
        <taxon>Agaricomycetidae</taxon>
        <taxon>Agaricales</taxon>
        <taxon>Marasmiineae</taxon>
        <taxon>Marasmiaceae</taxon>
        <taxon>Paramarasmius</taxon>
    </lineage>
</organism>
<evidence type="ECO:0000256" key="1">
    <source>
        <dbReference type="ARBA" id="ARBA00022737"/>
    </source>
</evidence>
<gene>
    <name evidence="4" type="ORF">VNI00_015182</name>
</gene>
<dbReference type="PANTHER" id="PTHR10039:SF14">
    <property type="entry name" value="NACHT DOMAIN-CONTAINING PROTEIN"/>
    <property type="match status" value="1"/>
</dbReference>
<dbReference type="Gene3D" id="3.40.50.300">
    <property type="entry name" value="P-loop containing nucleotide triphosphate hydrolases"/>
    <property type="match status" value="1"/>
</dbReference>
<feature type="domain" description="Nephrocystin 3-like N-terminal" evidence="3">
    <location>
        <begin position="904"/>
        <end position="989"/>
    </location>
</feature>
<dbReference type="Pfam" id="PF24883">
    <property type="entry name" value="NPHP3_N"/>
    <property type="match status" value="2"/>
</dbReference>